<dbReference type="AlphaFoldDB" id="A0A8J5TK10"/>
<dbReference type="EMBL" id="JAHLQT010004419">
    <property type="protein sequence ID" value="KAG7175980.1"/>
    <property type="molecule type" value="Genomic_DNA"/>
</dbReference>
<comment type="caution">
    <text evidence="1">The sequence shown here is derived from an EMBL/GenBank/DDBJ whole genome shotgun (WGS) entry which is preliminary data.</text>
</comment>
<gene>
    <name evidence="1" type="ORF">Hamer_G016934</name>
</gene>
<evidence type="ECO:0000313" key="1">
    <source>
        <dbReference type="EMBL" id="KAG7175980.1"/>
    </source>
</evidence>
<dbReference type="Proteomes" id="UP000747542">
    <property type="component" value="Unassembled WGS sequence"/>
</dbReference>
<keyword evidence="2" id="KW-1185">Reference proteome</keyword>
<accession>A0A8J5TK10</accession>
<sequence length="201" mass="21615">MHIFESCSCVSAIYRHELMCSVMHKYCTVHLSGSTHPASISSHSDYCTTLPCNFTVTYRRAAAVRKVASHGIGKRYASTTMDYGQHACGCLGTLWDSLGTAWPRHVGSSRGLLGKPTATVLPICLQGSQGSLTAPPEDHRSPRAQTPALCATASHTCMVALVHQGTSDMATRAPQHPKHSTQCKVAEKGDSKETPTFVKCI</sequence>
<evidence type="ECO:0000313" key="2">
    <source>
        <dbReference type="Proteomes" id="UP000747542"/>
    </source>
</evidence>
<proteinExistence type="predicted"/>
<organism evidence="1 2">
    <name type="scientific">Homarus americanus</name>
    <name type="common">American lobster</name>
    <dbReference type="NCBI Taxonomy" id="6706"/>
    <lineage>
        <taxon>Eukaryota</taxon>
        <taxon>Metazoa</taxon>
        <taxon>Ecdysozoa</taxon>
        <taxon>Arthropoda</taxon>
        <taxon>Crustacea</taxon>
        <taxon>Multicrustacea</taxon>
        <taxon>Malacostraca</taxon>
        <taxon>Eumalacostraca</taxon>
        <taxon>Eucarida</taxon>
        <taxon>Decapoda</taxon>
        <taxon>Pleocyemata</taxon>
        <taxon>Astacidea</taxon>
        <taxon>Nephropoidea</taxon>
        <taxon>Nephropidae</taxon>
        <taxon>Homarus</taxon>
    </lineage>
</organism>
<name>A0A8J5TK10_HOMAM</name>
<protein>
    <submittedName>
        <fullName evidence="1">Uncharacterized protein</fullName>
    </submittedName>
</protein>
<reference evidence="1" key="1">
    <citation type="journal article" date="2021" name="Sci. Adv.">
        <title>The American lobster genome reveals insights on longevity, neural, and immune adaptations.</title>
        <authorList>
            <person name="Polinski J.M."/>
            <person name="Zimin A.V."/>
            <person name="Clark K.F."/>
            <person name="Kohn A.B."/>
            <person name="Sadowski N."/>
            <person name="Timp W."/>
            <person name="Ptitsyn A."/>
            <person name="Khanna P."/>
            <person name="Romanova D.Y."/>
            <person name="Williams P."/>
            <person name="Greenwood S.J."/>
            <person name="Moroz L.L."/>
            <person name="Walt D.R."/>
            <person name="Bodnar A.G."/>
        </authorList>
    </citation>
    <scope>NUCLEOTIDE SEQUENCE</scope>
    <source>
        <strain evidence="1">GMGI-L3</strain>
    </source>
</reference>